<organism evidence="1 2">
    <name type="scientific">Chryseobacterium nakagawai</name>
    <dbReference type="NCBI Taxonomy" id="1241982"/>
    <lineage>
        <taxon>Bacteria</taxon>
        <taxon>Pseudomonadati</taxon>
        <taxon>Bacteroidota</taxon>
        <taxon>Flavobacteriia</taxon>
        <taxon>Flavobacteriales</taxon>
        <taxon>Weeksellaceae</taxon>
        <taxon>Chryseobacterium group</taxon>
        <taxon>Chryseobacterium</taxon>
    </lineage>
</organism>
<evidence type="ECO:0000313" key="1">
    <source>
        <dbReference type="EMBL" id="AZA89757.1"/>
    </source>
</evidence>
<proteinExistence type="predicted"/>
<gene>
    <name evidence="1" type="ORF">EG343_03500</name>
</gene>
<sequence>MISCFGDGSHKQKNIKQKINVDTINTRRADNINNYDNELESNDEIIEDKQFSKWKDEYHYFFQYIDHKGISSDLKAKINLIKSDSCVFESWFEDPNDEQYNKNGYLKLLGHIYVSDDKNLKIIFLENTVLNGESPELDPVFTLINKKNEFYIESFLTSPPHNGIIEMPIQKIK</sequence>
<keyword evidence="2" id="KW-1185">Reference proteome</keyword>
<dbReference type="AlphaFoldDB" id="A0AAD0YIX0"/>
<dbReference type="Proteomes" id="UP000278288">
    <property type="component" value="Chromosome"/>
</dbReference>
<dbReference type="KEGG" id="cnk:EG343_03500"/>
<protein>
    <submittedName>
        <fullName evidence="1">Uncharacterized protein</fullName>
    </submittedName>
</protein>
<dbReference type="EMBL" id="CP033923">
    <property type="protein sequence ID" value="AZA89757.1"/>
    <property type="molecule type" value="Genomic_DNA"/>
</dbReference>
<name>A0AAD0YIX0_CHRNA</name>
<accession>A0AAD0YIX0</accession>
<evidence type="ECO:0000313" key="2">
    <source>
        <dbReference type="Proteomes" id="UP000278288"/>
    </source>
</evidence>
<reference evidence="1 2" key="1">
    <citation type="submission" date="2018-11" db="EMBL/GenBank/DDBJ databases">
        <title>Proposal to divide the Flavobacteriaceae and reorganize its genera based on Amino Acid Identity values calculated from whole genome sequences.</title>
        <authorList>
            <person name="Nicholson A.C."/>
            <person name="Gulvik C.A."/>
            <person name="Whitney A.M."/>
            <person name="Humrighouse B.W."/>
            <person name="Bell M."/>
            <person name="Holmes B."/>
            <person name="Steigerwalt A.G."/>
            <person name="Villarma A."/>
            <person name="Sheth M."/>
            <person name="Batra D."/>
            <person name="Pryor J."/>
            <person name="Bernardet J.-F."/>
            <person name="Hugo C."/>
            <person name="Kampfer P."/>
            <person name="Newman J."/>
            <person name="McQuiston J.R."/>
        </authorList>
    </citation>
    <scope>NUCLEOTIDE SEQUENCE [LARGE SCALE GENOMIC DNA]</scope>
    <source>
        <strain evidence="1 2">G0041</strain>
    </source>
</reference>